<dbReference type="AlphaFoldDB" id="A0A0G1C8D4"/>
<feature type="transmembrane region" description="Helical" evidence="1">
    <location>
        <begin position="329"/>
        <end position="347"/>
    </location>
</feature>
<feature type="transmembrane region" description="Helical" evidence="1">
    <location>
        <begin position="111"/>
        <end position="129"/>
    </location>
</feature>
<dbReference type="EMBL" id="LCDD01000026">
    <property type="protein sequence ID" value="KKS45893.1"/>
    <property type="molecule type" value="Genomic_DNA"/>
</dbReference>
<name>A0A0G1C8D4_9BACT</name>
<feature type="transmembrane region" description="Helical" evidence="1">
    <location>
        <begin position="359"/>
        <end position="377"/>
    </location>
</feature>
<protein>
    <recommendedName>
        <fullName evidence="4">Glycosyltransferase RgtA/B/C/D-like domain-containing protein</fullName>
    </recommendedName>
</protein>
<comment type="caution">
    <text evidence="2">The sequence shown here is derived from an EMBL/GenBank/DDBJ whole genome shotgun (WGS) entry which is preliminary data.</text>
</comment>
<evidence type="ECO:0000313" key="2">
    <source>
        <dbReference type="EMBL" id="KKS45893.1"/>
    </source>
</evidence>
<feature type="transmembrane region" description="Helical" evidence="1">
    <location>
        <begin position="384"/>
        <end position="406"/>
    </location>
</feature>
<accession>A0A0G1C8D4</accession>
<keyword evidence="1" id="KW-0472">Membrane</keyword>
<feature type="transmembrane region" description="Helical" evidence="1">
    <location>
        <begin position="86"/>
        <end position="105"/>
    </location>
</feature>
<feature type="transmembrane region" description="Helical" evidence="1">
    <location>
        <begin position="12"/>
        <end position="37"/>
    </location>
</feature>
<evidence type="ECO:0008006" key="4">
    <source>
        <dbReference type="Google" id="ProtNLM"/>
    </source>
</evidence>
<sequence length="542" mass="61713">MNLQGLIRKLPGKYALIFTILSLILFLLSNLPLIIYARRATPGTVFPYYHGTAPFDYNVYLSVITLGKNGYWLNRDAFTSENTKPGIFYFYYILVGKLAKITSLWQPVAYHLARIFSVGLFLTAVFLVCREIGGRLMGFWSSILAVTVTIPPIFLFGEKEALNKYSPWWNQLEALKRLDNLPHHLFGQALLLISIIFIFKFLKSRNLSSLVFSSLAIITTGIFFPPAMMPIAFMMPLALLVSRNFKSLFLNRETAGLLIIFFSSIVPLLISFWQTKQGYPWTVWIAWEIDKWNYHEPNFNRALLFSFNLLPLTALPAVVSAIRKEDLKILFLSFWAYMPFLLLPFVNTLGIGKLRLIDSAPFIPFSLLTVQSLFLILKNKPLKILYAVLILSISATSLPVGIPSFVRYITAAKTAPIYKNLFISEDVWKTIDFIGNSLPADSLILSNDVTGNILAAYAPVKVYFGHINQTMNFDDKQNNTRLFYSGQFSASQASSFLKKNNISYVYYGEEEMTLGDSKIDYPFLKKIYERDGIFIFKFGNPS</sequence>
<reference evidence="2 3" key="1">
    <citation type="journal article" date="2015" name="Nature">
        <title>rRNA introns, odd ribosomes, and small enigmatic genomes across a large radiation of phyla.</title>
        <authorList>
            <person name="Brown C.T."/>
            <person name="Hug L.A."/>
            <person name="Thomas B.C."/>
            <person name="Sharon I."/>
            <person name="Castelle C.J."/>
            <person name="Singh A."/>
            <person name="Wilkins M.J."/>
            <person name="Williams K.H."/>
            <person name="Banfield J.F."/>
        </authorList>
    </citation>
    <scope>NUCLEOTIDE SEQUENCE [LARGE SCALE GENOMIC DNA]</scope>
</reference>
<proteinExistence type="predicted"/>
<feature type="transmembrane region" description="Helical" evidence="1">
    <location>
        <begin position="136"/>
        <end position="157"/>
    </location>
</feature>
<gene>
    <name evidence="2" type="ORF">UV09_C0026G0005</name>
</gene>
<feature type="transmembrane region" description="Helical" evidence="1">
    <location>
        <begin position="207"/>
        <end position="225"/>
    </location>
</feature>
<organism evidence="2 3">
    <name type="scientific">Candidatus Gottesmanbacteria bacterium GW2011_GWA2_42_18</name>
    <dbReference type="NCBI Taxonomy" id="1618442"/>
    <lineage>
        <taxon>Bacteria</taxon>
        <taxon>Candidatus Gottesmaniibacteriota</taxon>
    </lineage>
</organism>
<keyword evidence="1" id="KW-1133">Transmembrane helix</keyword>
<feature type="transmembrane region" description="Helical" evidence="1">
    <location>
        <begin position="185"/>
        <end position="202"/>
    </location>
</feature>
<evidence type="ECO:0000256" key="1">
    <source>
        <dbReference type="SAM" id="Phobius"/>
    </source>
</evidence>
<keyword evidence="1" id="KW-0812">Transmembrane</keyword>
<dbReference type="Proteomes" id="UP000034320">
    <property type="component" value="Unassembled WGS sequence"/>
</dbReference>
<feature type="transmembrane region" description="Helical" evidence="1">
    <location>
        <begin position="256"/>
        <end position="274"/>
    </location>
</feature>
<evidence type="ECO:0000313" key="3">
    <source>
        <dbReference type="Proteomes" id="UP000034320"/>
    </source>
</evidence>